<dbReference type="InterPro" id="IPR002410">
    <property type="entry name" value="Peptidase_S33"/>
</dbReference>
<name>A0A2R4M0M2_9RHOB</name>
<evidence type="ECO:0000256" key="9">
    <source>
        <dbReference type="ARBA" id="ARBA00022801"/>
    </source>
</evidence>
<dbReference type="RefSeq" id="WP_107719042.1">
    <property type="nucleotide sequence ID" value="NZ_CP028475.1"/>
</dbReference>
<evidence type="ECO:0000256" key="4">
    <source>
        <dbReference type="ARBA" id="ARBA00012568"/>
    </source>
</evidence>
<dbReference type="SUPFAM" id="SSF53474">
    <property type="entry name" value="alpha/beta-Hydrolases"/>
    <property type="match status" value="1"/>
</dbReference>
<dbReference type="InterPro" id="IPR000073">
    <property type="entry name" value="AB_hydrolase_1"/>
</dbReference>
<feature type="domain" description="AB hydrolase-1" evidence="14">
    <location>
        <begin position="35"/>
        <end position="295"/>
    </location>
</feature>
<dbReference type="NCBIfam" id="TIGR01249">
    <property type="entry name" value="pro_imino_pep_1"/>
    <property type="match status" value="1"/>
</dbReference>
<reference evidence="15 16" key="1">
    <citation type="submission" date="2018-03" db="EMBL/GenBank/DDBJ databases">
        <title>The Complete Genome of Celeribacter baekdonensis strain LH4, a Thiosulfate-Oxidizing Alphaproteobacterium Isolated from Gulf of Mexico Continental Slope Sediments.</title>
        <authorList>
            <person name="Flood B.E."/>
            <person name="Bailey J.V."/>
            <person name="Leprich D."/>
        </authorList>
    </citation>
    <scope>NUCLEOTIDE SEQUENCE [LARGE SCALE GENOMIC DNA]</scope>
    <source>
        <strain evidence="15 16">LH4</strain>
    </source>
</reference>
<evidence type="ECO:0000256" key="5">
    <source>
        <dbReference type="ARBA" id="ARBA00021843"/>
    </source>
</evidence>
<evidence type="ECO:0000256" key="7">
    <source>
        <dbReference type="ARBA" id="ARBA00022490"/>
    </source>
</evidence>
<organism evidence="15 16">
    <name type="scientific">Celeribacter baekdonensis</name>
    <dbReference type="NCBI Taxonomy" id="875171"/>
    <lineage>
        <taxon>Bacteria</taxon>
        <taxon>Pseudomonadati</taxon>
        <taxon>Pseudomonadota</taxon>
        <taxon>Alphaproteobacteria</taxon>
        <taxon>Rhodobacterales</taxon>
        <taxon>Roseobacteraceae</taxon>
        <taxon>Celeribacter</taxon>
    </lineage>
</organism>
<dbReference type="EC" id="3.4.11.5" evidence="4 11"/>
<dbReference type="OrthoDB" id="9796770at2"/>
<evidence type="ECO:0000256" key="3">
    <source>
        <dbReference type="ARBA" id="ARBA00010088"/>
    </source>
</evidence>
<keyword evidence="7 11" id="KW-0963">Cytoplasm</keyword>
<dbReference type="KEGG" id="cbak:DA792_06155"/>
<evidence type="ECO:0000256" key="2">
    <source>
        <dbReference type="ARBA" id="ARBA00004496"/>
    </source>
</evidence>
<evidence type="ECO:0000259" key="14">
    <source>
        <dbReference type="Pfam" id="PF00561"/>
    </source>
</evidence>
<comment type="catalytic activity">
    <reaction evidence="1 11 13">
        <text>Release of N-terminal proline from a peptide.</text>
        <dbReference type="EC" id="3.4.11.5"/>
    </reaction>
</comment>
<dbReference type="PRINTS" id="PR00793">
    <property type="entry name" value="PROAMNOPTASE"/>
</dbReference>
<evidence type="ECO:0000256" key="10">
    <source>
        <dbReference type="ARBA" id="ARBA00029605"/>
    </source>
</evidence>
<feature type="active site" description="Proton donor" evidence="12">
    <location>
        <position position="294"/>
    </location>
</feature>
<comment type="subcellular location">
    <subcellularLocation>
        <location evidence="2 11">Cytoplasm</location>
    </subcellularLocation>
</comment>
<keyword evidence="8 11" id="KW-0645">Protease</keyword>
<dbReference type="GO" id="GO:0005737">
    <property type="term" value="C:cytoplasm"/>
    <property type="evidence" value="ECO:0007669"/>
    <property type="project" value="UniProtKB-SubCell"/>
</dbReference>
<dbReference type="PANTHER" id="PTHR43722:SF1">
    <property type="entry name" value="PROLINE IMINOPEPTIDASE"/>
    <property type="match status" value="1"/>
</dbReference>
<evidence type="ECO:0000256" key="1">
    <source>
        <dbReference type="ARBA" id="ARBA00001585"/>
    </source>
</evidence>
<keyword evidence="9 11" id="KW-0378">Hydrolase</keyword>
<evidence type="ECO:0000313" key="16">
    <source>
        <dbReference type="Proteomes" id="UP000241447"/>
    </source>
</evidence>
<evidence type="ECO:0000313" key="15">
    <source>
        <dbReference type="EMBL" id="AVW90725.1"/>
    </source>
</evidence>
<dbReference type="InterPro" id="IPR029058">
    <property type="entry name" value="AB_hydrolase_fold"/>
</dbReference>
<dbReference type="GO" id="GO:0006508">
    <property type="term" value="P:proteolysis"/>
    <property type="evidence" value="ECO:0007669"/>
    <property type="project" value="UniProtKB-KW"/>
</dbReference>
<dbReference type="Pfam" id="PF00561">
    <property type="entry name" value="Abhydrolase_1"/>
    <property type="match status" value="1"/>
</dbReference>
<dbReference type="InterPro" id="IPR005944">
    <property type="entry name" value="Pro_iminopeptidase"/>
</dbReference>
<feature type="active site" description="Nucleophile" evidence="12">
    <location>
        <position position="110"/>
    </location>
</feature>
<dbReference type="GO" id="GO:0004177">
    <property type="term" value="F:aminopeptidase activity"/>
    <property type="evidence" value="ECO:0007669"/>
    <property type="project" value="UniProtKB-UniRule"/>
</dbReference>
<feature type="active site" evidence="12">
    <location>
        <position position="266"/>
    </location>
</feature>
<evidence type="ECO:0000256" key="6">
    <source>
        <dbReference type="ARBA" id="ARBA00022438"/>
    </source>
</evidence>
<dbReference type="AlphaFoldDB" id="A0A2R4M0M2"/>
<evidence type="ECO:0000256" key="8">
    <source>
        <dbReference type="ARBA" id="ARBA00022670"/>
    </source>
</evidence>
<proteinExistence type="inferred from homology"/>
<dbReference type="PANTHER" id="PTHR43722">
    <property type="entry name" value="PROLINE IMINOPEPTIDASE"/>
    <property type="match status" value="1"/>
</dbReference>
<dbReference type="Proteomes" id="UP000241447">
    <property type="component" value="Chromosome"/>
</dbReference>
<evidence type="ECO:0000256" key="12">
    <source>
        <dbReference type="PIRSR" id="PIRSR006431-1"/>
    </source>
</evidence>
<protein>
    <recommendedName>
        <fullName evidence="5 11">Proline iminopeptidase</fullName>
        <shortName evidence="11">PIP</shortName>
        <ecNumber evidence="4 11">3.4.11.5</ecNumber>
    </recommendedName>
    <alternativeName>
        <fullName evidence="10 11">Prolyl aminopeptidase</fullName>
    </alternativeName>
</protein>
<evidence type="ECO:0000256" key="11">
    <source>
        <dbReference type="PIRNR" id="PIRNR006431"/>
    </source>
</evidence>
<dbReference type="Gene3D" id="3.40.50.1820">
    <property type="entry name" value="alpha/beta hydrolase"/>
    <property type="match status" value="1"/>
</dbReference>
<dbReference type="EMBL" id="CP028475">
    <property type="protein sequence ID" value="AVW90725.1"/>
    <property type="molecule type" value="Genomic_DNA"/>
</dbReference>
<evidence type="ECO:0000256" key="13">
    <source>
        <dbReference type="RuleBase" id="RU003421"/>
    </source>
</evidence>
<accession>A0A2R4M0M2</accession>
<sequence>MTHGFDPTPAWFGDWMPVGQGHRIWIEQSGNPKGKPVVVLHGGPGGSSGPELRRFHDPERYRIITFDQRGCGRSTPFASIDANTTWDLLADLEILRAYLNLERWQVVGGSWGSTLALAYAVRHPERISELVLRGIFLGTEAEVAWFYQSGASMIFPEAFADFCAPIPVAEQNDLLAAYHARLFGTDPVAQLACAQAWSRWEGAALSLIPDPVRIADFETPETATALARIECHYFTQGCFFETDGWLLTQLDALRGIPGHIVHGRYDMVTPMRSAHLLAQGWPQAGLSIVDDAGHAGAEPGITSAMIAVTQGFADLPP</sequence>
<dbReference type="PIRSF" id="PIRSF006431">
    <property type="entry name" value="Pept_S33"/>
    <property type="match status" value="1"/>
</dbReference>
<keyword evidence="6 11" id="KW-0031">Aminopeptidase</keyword>
<gene>
    <name evidence="15" type="primary">pip</name>
    <name evidence="15" type="ORF">DA792_06155</name>
</gene>
<comment type="similarity">
    <text evidence="3 11 13">Belongs to the peptidase S33 family.</text>
</comment>
<dbReference type="PRINTS" id="PR00111">
    <property type="entry name" value="ABHYDROLASE"/>
</dbReference>